<evidence type="ECO:0000313" key="2">
    <source>
        <dbReference type="Proteomes" id="UP000005945"/>
    </source>
</evidence>
<reference evidence="1 2" key="2">
    <citation type="submission" date="2007-09" db="EMBL/GenBank/DDBJ databases">
        <authorList>
            <person name="Fulton L."/>
            <person name="Clifton S."/>
            <person name="Fulton B."/>
            <person name="Xu J."/>
            <person name="Minx P."/>
            <person name="Pepin K.H."/>
            <person name="Johnson M."/>
            <person name="Thiruvilangam P."/>
            <person name="Bhonagiri V."/>
            <person name="Nash W.E."/>
            <person name="Mardis E.R."/>
            <person name="Wilson R.K."/>
        </authorList>
    </citation>
    <scope>NUCLEOTIDE SEQUENCE [LARGE SCALE GENOMIC DNA]</scope>
    <source>
        <strain evidence="1 2">M21/2</strain>
    </source>
</reference>
<protein>
    <submittedName>
        <fullName evidence="1">Uncharacterized protein</fullName>
    </submittedName>
</protein>
<reference evidence="1 2" key="1">
    <citation type="submission" date="2007-09" db="EMBL/GenBank/DDBJ databases">
        <title>Draft genome sequence of Faecalibacterium prausnitzii M21/2.</title>
        <authorList>
            <person name="Sudarsanam P."/>
            <person name="Ley R."/>
            <person name="Guruge J."/>
            <person name="Turnbaugh P.J."/>
            <person name="Mahowald M."/>
            <person name="Liep D."/>
            <person name="Gordon J."/>
        </authorList>
    </citation>
    <scope>NUCLEOTIDE SEQUENCE [LARGE SCALE GENOMIC DNA]</scope>
    <source>
        <strain evidence="1 2">M21/2</strain>
    </source>
</reference>
<dbReference type="AlphaFoldDB" id="A8S8N4"/>
<sequence length="34" mass="3935">MHPQHLRPEAKTSAKLDAHVKLFFRTFNIEGGEK</sequence>
<dbReference type="Proteomes" id="UP000005945">
    <property type="component" value="Unassembled WGS sequence"/>
</dbReference>
<name>A8S8N4_9FIRM</name>
<dbReference type="EMBL" id="ABED02000020">
    <property type="protein sequence ID" value="EDP22366.1"/>
    <property type="molecule type" value="Genomic_DNA"/>
</dbReference>
<evidence type="ECO:0000313" key="1">
    <source>
        <dbReference type="EMBL" id="EDP22366.1"/>
    </source>
</evidence>
<accession>A8S8N4</accession>
<organism evidence="1 2">
    <name type="scientific">Faecalibacterium prausnitzii M21/2</name>
    <dbReference type="NCBI Taxonomy" id="411485"/>
    <lineage>
        <taxon>Bacteria</taxon>
        <taxon>Bacillati</taxon>
        <taxon>Bacillota</taxon>
        <taxon>Clostridia</taxon>
        <taxon>Eubacteriales</taxon>
        <taxon>Oscillospiraceae</taxon>
        <taxon>Faecalibacterium</taxon>
    </lineage>
</organism>
<proteinExistence type="predicted"/>
<gene>
    <name evidence="1" type="ORF">FAEPRAM212_00823</name>
</gene>
<comment type="caution">
    <text evidence="1">The sequence shown here is derived from an EMBL/GenBank/DDBJ whole genome shotgun (WGS) entry which is preliminary data.</text>
</comment>
<dbReference type="HOGENOM" id="CLU_3373847_0_0_9"/>